<dbReference type="RefSeq" id="XP_001583600.1">
    <property type="nucleotide sequence ID" value="XM_001583550.1"/>
</dbReference>
<dbReference type="VEuPathDB" id="TrichDB:TVAG_036400"/>
<dbReference type="InterPro" id="IPR027417">
    <property type="entry name" value="P-loop_NTPase"/>
</dbReference>
<dbReference type="eggNOG" id="ENOG502T135">
    <property type="taxonomic scope" value="Eukaryota"/>
</dbReference>
<protein>
    <submittedName>
        <fullName evidence="1">Uncharacterized protein</fullName>
    </submittedName>
</protein>
<dbReference type="OrthoDB" id="10264864at2759"/>
<reference evidence="1" key="1">
    <citation type="submission" date="2006-10" db="EMBL/GenBank/DDBJ databases">
        <authorList>
            <person name="Amadeo P."/>
            <person name="Zhao Q."/>
            <person name="Wortman J."/>
            <person name="Fraser-Liggett C."/>
            <person name="Carlton J."/>
        </authorList>
    </citation>
    <scope>NUCLEOTIDE SEQUENCE</scope>
    <source>
        <strain evidence="1">G3</strain>
    </source>
</reference>
<name>A2DAW1_TRIV3</name>
<dbReference type="KEGG" id="tva:5468170"/>
<dbReference type="VEuPathDB" id="TrichDB:TVAGG3_0813020"/>
<sequence>MSIKRKLYNDIMEEFAKCDNEDCVQHDIHPEIDIMYNSINIFLGQRGSGKTFNGFNIAALISRIPTKYHLFVFVSNNPNDETFRKFKPLVKIPSVLISYQESESFMTELIEYKQAYDKIKFKKLEGRLTDECKKDILSHLYINDFHNPSLHTLILYDDALEVFKKPNAKEFRYLLENRHTRSTYILNIQDWKGISPQLKANIDSVWMFGGYPRNRYCYIFNQLSSPMDRDEIYEVYKNLNKREALIFSNKSSGTVIKQLLENGETYEIFNNT</sequence>
<dbReference type="InParanoid" id="A2DAW1"/>
<proteinExistence type="predicted"/>
<dbReference type="PANTHER" id="PTHR48123">
    <property type="entry name" value="ARL2_BIND_BART DOMAIN-CONTAINING PROTEIN"/>
    <property type="match status" value="1"/>
</dbReference>
<keyword evidence="2" id="KW-1185">Reference proteome</keyword>
<organism evidence="1 2">
    <name type="scientific">Trichomonas vaginalis (strain ATCC PRA-98 / G3)</name>
    <dbReference type="NCBI Taxonomy" id="412133"/>
    <lineage>
        <taxon>Eukaryota</taxon>
        <taxon>Metamonada</taxon>
        <taxon>Parabasalia</taxon>
        <taxon>Trichomonadida</taxon>
        <taxon>Trichomonadidae</taxon>
        <taxon>Trichomonas</taxon>
    </lineage>
</organism>
<dbReference type="PANTHER" id="PTHR48123:SF1">
    <property type="entry name" value="AAA+ ATPASE DOMAIN-CONTAINING PROTEIN"/>
    <property type="match status" value="1"/>
</dbReference>
<dbReference type="EMBL" id="DS113183">
    <property type="protein sequence ID" value="EAY22614.1"/>
    <property type="molecule type" value="Genomic_DNA"/>
</dbReference>
<evidence type="ECO:0000313" key="1">
    <source>
        <dbReference type="EMBL" id="EAY22614.1"/>
    </source>
</evidence>
<evidence type="ECO:0000313" key="2">
    <source>
        <dbReference type="Proteomes" id="UP000001542"/>
    </source>
</evidence>
<dbReference type="AlphaFoldDB" id="A2DAW1"/>
<dbReference type="OMA" id="NDIMEEF"/>
<dbReference type="Gene3D" id="3.40.50.300">
    <property type="entry name" value="P-loop containing nucleotide triphosphate hydrolases"/>
    <property type="match status" value="1"/>
</dbReference>
<dbReference type="Proteomes" id="UP000001542">
    <property type="component" value="Unassembled WGS sequence"/>
</dbReference>
<accession>A2DAW1</accession>
<reference evidence="1" key="2">
    <citation type="journal article" date="2007" name="Science">
        <title>Draft genome sequence of the sexually transmitted pathogen Trichomonas vaginalis.</title>
        <authorList>
            <person name="Carlton J.M."/>
            <person name="Hirt R.P."/>
            <person name="Silva J.C."/>
            <person name="Delcher A.L."/>
            <person name="Schatz M."/>
            <person name="Zhao Q."/>
            <person name="Wortman J.R."/>
            <person name="Bidwell S.L."/>
            <person name="Alsmark U.C.M."/>
            <person name="Besteiro S."/>
            <person name="Sicheritz-Ponten T."/>
            <person name="Noel C.J."/>
            <person name="Dacks J.B."/>
            <person name="Foster P.G."/>
            <person name="Simillion C."/>
            <person name="Van de Peer Y."/>
            <person name="Miranda-Saavedra D."/>
            <person name="Barton G.J."/>
            <person name="Westrop G.D."/>
            <person name="Mueller S."/>
            <person name="Dessi D."/>
            <person name="Fiori P.L."/>
            <person name="Ren Q."/>
            <person name="Paulsen I."/>
            <person name="Zhang H."/>
            <person name="Bastida-Corcuera F.D."/>
            <person name="Simoes-Barbosa A."/>
            <person name="Brown M.T."/>
            <person name="Hayes R.D."/>
            <person name="Mukherjee M."/>
            <person name="Okumura C.Y."/>
            <person name="Schneider R."/>
            <person name="Smith A.J."/>
            <person name="Vanacova S."/>
            <person name="Villalvazo M."/>
            <person name="Haas B.J."/>
            <person name="Pertea M."/>
            <person name="Feldblyum T.V."/>
            <person name="Utterback T.R."/>
            <person name="Shu C.L."/>
            <person name="Osoegawa K."/>
            <person name="de Jong P.J."/>
            <person name="Hrdy I."/>
            <person name="Horvathova L."/>
            <person name="Zubacova Z."/>
            <person name="Dolezal P."/>
            <person name="Malik S.B."/>
            <person name="Logsdon J.M. Jr."/>
            <person name="Henze K."/>
            <person name="Gupta A."/>
            <person name="Wang C.C."/>
            <person name="Dunne R.L."/>
            <person name="Upcroft J.A."/>
            <person name="Upcroft P."/>
            <person name="White O."/>
            <person name="Salzberg S.L."/>
            <person name="Tang P."/>
            <person name="Chiu C.-H."/>
            <person name="Lee Y.-S."/>
            <person name="Embley T.M."/>
            <person name="Coombs G.H."/>
            <person name="Mottram J.C."/>
            <person name="Tachezy J."/>
            <person name="Fraser-Liggett C.M."/>
            <person name="Johnson P.J."/>
        </authorList>
    </citation>
    <scope>NUCLEOTIDE SEQUENCE [LARGE SCALE GENOMIC DNA]</scope>
    <source>
        <strain evidence="1">G3</strain>
    </source>
</reference>
<gene>
    <name evidence="1" type="ORF">TVAG_036400</name>
</gene>